<dbReference type="PANTHER" id="PTHR19328:SF75">
    <property type="entry name" value="ALDOSE SUGAR DEHYDROGENASE YLII"/>
    <property type="match status" value="1"/>
</dbReference>
<accession>A0A382WFD2</accession>
<reference evidence="2" key="1">
    <citation type="submission" date="2018-05" db="EMBL/GenBank/DDBJ databases">
        <authorList>
            <person name="Lanie J.A."/>
            <person name="Ng W.-L."/>
            <person name="Kazmierczak K.M."/>
            <person name="Andrzejewski T.M."/>
            <person name="Davidsen T.M."/>
            <person name="Wayne K.J."/>
            <person name="Tettelin H."/>
            <person name="Glass J.I."/>
            <person name="Rusch D."/>
            <person name="Podicherti R."/>
            <person name="Tsui H.-C.T."/>
            <person name="Winkler M.E."/>
        </authorList>
    </citation>
    <scope>NUCLEOTIDE SEQUENCE</scope>
</reference>
<dbReference type="InterPro" id="IPR011042">
    <property type="entry name" value="6-blade_b-propeller_TolB-like"/>
</dbReference>
<organism evidence="2">
    <name type="scientific">marine metagenome</name>
    <dbReference type="NCBI Taxonomy" id="408172"/>
    <lineage>
        <taxon>unclassified sequences</taxon>
        <taxon>metagenomes</taxon>
        <taxon>ecological metagenomes</taxon>
    </lineage>
</organism>
<sequence length="277" mass="30077">MAFHPDFQTNGYFFVNYTNSGGTSVIARYRATSATTASSNTEQIVLTVSQPYSNHNAGQLAFSPRDGYLYIGFGDGGSGGDPGNRSQNGRQLLGKMLRIDVDSGDPYGIPADNPFTNNGSVRDEIWAIGVRNPWRFSFDPETHDLYIGDVGQNAWEEIDFQPADSNGGENYEWKVREGNHSYSSGTSYGAGERTGAIYEYRHSGAGSGCSLTGGVVYRGCKMPDLQGVYFFADYCTNWVRTLRVRGGVAQEIVNQTTGLNRGIPGNLSQISSFGLDG</sequence>
<dbReference type="Pfam" id="PF07995">
    <property type="entry name" value="GSDH"/>
    <property type="match status" value="1"/>
</dbReference>
<dbReference type="AlphaFoldDB" id="A0A382WFD2"/>
<evidence type="ECO:0000259" key="1">
    <source>
        <dbReference type="Pfam" id="PF07995"/>
    </source>
</evidence>
<gene>
    <name evidence="2" type="ORF">METZ01_LOCUS410347</name>
</gene>
<dbReference type="EMBL" id="UINC01159420">
    <property type="protein sequence ID" value="SVD57493.1"/>
    <property type="molecule type" value="Genomic_DNA"/>
</dbReference>
<feature type="domain" description="Glucose/Sorbosone dehydrogenase" evidence="1">
    <location>
        <begin position="2"/>
        <end position="247"/>
    </location>
</feature>
<dbReference type="Gene3D" id="2.120.10.30">
    <property type="entry name" value="TolB, C-terminal domain"/>
    <property type="match status" value="1"/>
</dbReference>
<feature type="non-terminal residue" evidence="2">
    <location>
        <position position="277"/>
    </location>
</feature>
<evidence type="ECO:0000313" key="2">
    <source>
        <dbReference type="EMBL" id="SVD57493.1"/>
    </source>
</evidence>
<dbReference type="InterPro" id="IPR011041">
    <property type="entry name" value="Quinoprot_gluc/sorb_DH_b-prop"/>
</dbReference>
<dbReference type="SUPFAM" id="SSF50952">
    <property type="entry name" value="Soluble quinoprotein glucose dehydrogenase"/>
    <property type="match status" value="1"/>
</dbReference>
<dbReference type="InterPro" id="IPR012938">
    <property type="entry name" value="Glc/Sorbosone_DH"/>
</dbReference>
<name>A0A382WFD2_9ZZZZ</name>
<protein>
    <recommendedName>
        <fullName evidence="1">Glucose/Sorbosone dehydrogenase domain-containing protein</fullName>
    </recommendedName>
</protein>
<proteinExistence type="predicted"/>
<dbReference type="PANTHER" id="PTHR19328">
    <property type="entry name" value="HEDGEHOG-INTERACTING PROTEIN"/>
    <property type="match status" value="1"/>
</dbReference>